<reference evidence="3" key="1">
    <citation type="submission" date="2021-02" db="EMBL/GenBank/DDBJ databases">
        <authorList>
            <person name="Dougan E. K."/>
            <person name="Rhodes N."/>
            <person name="Thang M."/>
            <person name="Chan C."/>
        </authorList>
    </citation>
    <scope>NUCLEOTIDE SEQUENCE</scope>
</reference>
<dbReference type="InterPro" id="IPR036983">
    <property type="entry name" value="AIM24_sf"/>
</dbReference>
<proteinExistence type="predicted"/>
<evidence type="ECO:0008006" key="5">
    <source>
        <dbReference type="Google" id="ProtNLM"/>
    </source>
</evidence>
<organism evidence="3 4">
    <name type="scientific">Polarella glacialis</name>
    <name type="common">Dinoflagellate</name>
    <dbReference type="NCBI Taxonomy" id="89957"/>
    <lineage>
        <taxon>Eukaryota</taxon>
        <taxon>Sar</taxon>
        <taxon>Alveolata</taxon>
        <taxon>Dinophyceae</taxon>
        <taxon>Suessiales</taxon>
        <taxon>Suessiaceae</taxon>
        <taxon>Polarella</taxon>
    </lineage>
</organism>
<dbReference type="PANTHER" id="PTHR43657">
    <property type="entry name" value="TRYPTOPHAN RNA-BINDING ATTENUATOR PROTEIN-LIKE PROTEIN"/>
    <property type="match status" value="1"/>
</dbReference>
<evidence type="ECO:0000256" key="1">
    <source>
        <dbReference type="SAM" id="MobiDB-lite"/>
    </source>
</evidence>
<evidence type="ECO:0000313" key="3">
    <source>
        <dbReference type="EMBL" id="CAE8712003.1"/>
    </source>
</evidence>
<keyword evidence="2" id="KW-0472">Membrane</keyword>
<feature type="region of interest" description="Disordered" evidence="1">
    <location>
        <begin position="1"/>
        <end position="40"/>
    </location>
</feature>
<feature type="transmembrane region" description="Helical" evidence="2">
    <location>
        <begin position="334"/>
        <end position="356"/>
    </location>
</feature>
<dbReference type="Pfam" id="PF01987">
    <property type="entry name" value="AIM24"/>
    <property type="match status" value="1"/>
</dbReference>
<keyword evidence="2" id="KW-1133">Transmembrane helix</keyword>
<dbReference type="PANTHER" id="PTHR43657:SF1">
    <property type="entry name" value="ALTERED INHERITANCE OF MITOCHONDRIA PROTEIN 24, MITOCHONDRIAL"/>
    <property type="match status" value="1"/>
</dbReference>
<gene>
    <name evidence="3" type="ORF">PGLA2088_LOCUS36779</name>
</gene>
<comment type="caution">
    <text evidence="3">The sequence shown here is derived from an EMBL/GenBank/DDBJ whole genome shotgun (WGS) entry which is preliminary data.</text>
</comment>
<evidence type="ECO:0000313" key="4">
    <source>
        <dbReference type="Proteomes" id="UP000626109"/>
    </source>
</evidence>
<dbReference type="InterPro" id="IPR002838">
    <property type="entry name" value="AIM24"/>
</dbReference>
<dbReference type="SUPFAM" id="SSF51219">
    <property type="entry name" value="TRAP-like"/>
    <property type="match status" value="1"/>
</dbReference>
<evidence type="ECO:0000256" key="2">
    <source>
        <dbReference type="SAM" id="Phobius"/>
    </source>
</evidence>
<keyword evidence="2" id="KW-0812">Transmembrane</keyword>
<sequence length="396" mass="42742">MIQLYHPGPGGHGGGSQSSRAPAPFQPPPLSPPSLLDGFPEPERVERRKAQYLQSLEEQVRQHVNTVTQKHKGDGYACLLCRRTLRIEVMGGVLWYNTSLRLIRGCFASARVALPRGTSVHCEVRRHAQEDTAMLLLERSGGLIGSLARAFFTQESFFTTTCSSRSDGQDVLIAADEPGDVVLHRLVPGEDLLLTSGAYLAGDSSVQVSSEVQSSSIGNSLLSGTGFFLLRARGSGMLACSSLGSVHKYELVPGERRRVDNGHLLAWTASMRYEVGLATRSLYNSFTSGEGLMCSFVGPGTLYLQSHKAPAAVGKGKEGGSGGRGKQAGPFEKCAGLCFMFVFLVIFVSIFATIAYQANFNPDSVQWDHRPAGGKVGRSTLSGGKRNNLDWDHDEF</sequence>
<accession>A0A813KZN9</accession>
<dbReference type="Gene3D" id="3.60.160.10">
    <property type="entry name" value="Mitochondrial biogenesis AIM24"/>
    <property type="match status" value="1"/>
</dbReference>
<dbReference type="Proteomes" id="UP000626109">
    <property type="component" value="Unassembled WGS sequence"/>
</dbReference>
<dbReference type="AlphaFoldDB" id="A0A813KZN9"/>
<dbReference type="InterPro" id="IPR016031">
    <property type="entry name" value="Trp_RNA-bd_attenuator-like_dom"/>
</dbReference>
<dbReference type="EMBL" id="CAJNNW010032257">
    <property type="protein sequence ID" value="CAE8712003.1"/>
    <property type="molecule type" value="Genomic_DNA"/>
</dbReference>
<name>A0A813KZN9_POLGL</name>
<protein>
    <recommendedName>
        <fullName evidence="5">Altered inheritance of mitochondria protein 24, mitochondrial</fullName>
    </recommendedName>
</protein>